<protein>
    <submittedName>
        <fullName evidence="1">Uncharacterized protein</fullName>
    </submittedName>
</protein>
<evidence type="ECO:0000313" key="2">
    <source>
        <dbReference type="Proteomes" id="UP001203297"/>
    </source>
</evidence>
<name>A0AAD4M619_9AGAM</name>
<evidence type="ECO:0000313" key="1">
    <source>
        <dbReference type="EMBL" id="KAI0302818.1"/>
    </source>
</evidence>
<organism evidence="1 2">
    <name type="scientific">Multifurca ochricompacta</name>
    <dbReference type="NCBI Taxonomy" id="376703"/>
    <lineage>
        <taxon>Eukaryota</taxon>
        <taxon>Fungi</taxon>
        <taxon>Dikarya</taxon>
        <taxon>Basidiomycota</taxon>
        <taxon>Agaricomycotina</taxon>
        <taxon>Agaricomycetes</taxon>
        <taxon>Russulales</taxon>
        <taxon>Russulaceae</taxon>
        <taxon>Multifurca</taxon>
    </lineage>
</organism>
<accession>A0AAD4M619</accession>
<comment type="caution">
    <text evidence="1">The sequence shown here is derived from an EMBL/GenBank/DDBJ whole genome shotgun (WGS) entry which is preliminary data.</text>
</comment>
<keyword evidence="2" id="KW-1185">Reference proteome</keyword>
<reference evidence="1" key="1">
    <citation type="journal article" date="2022" name="New Phytol.">
        <title>Evolutionary transition to the ectomycorrhizal habit in the genomes of a hyperdiverse lineage of mushroom-forming fungi.</title>
        <authorList>
            <person name="Looney B."/>
            <person name="Miyauchi S."/>
            <person name="Morin E."/>
            <person name="Drula E."/>
            <person name="Courty P.E."/>
            <person name="Kohler A."/>
            <person name="Kuo A."/>
            <person name="LaButti K."/>
            <person name="Pangilinan J."/>
            <person name="Lipzen A."/>
            <person name="Riley R."/>
            <person name="Andreopoulos W."/>
            <person name="He G."/>
            <person name="Johnson J."/>
            <person name="Nolan M."/>
            <person name="Tritt A."/>
            <person name="Barry K.W."/>
            <person name="Grigoriev I.V."/>
            <person name="Nagy L.G."/>
            <person name="Hibbett D."/>
            <person name="Henrissat B."/>
            <person name="Matheny P.B."/>
            <person name="Labbe J."/>
            <person name="Martin F.M."/>
        </authorList>
    </citation>
    <scope>NUCLEOTIDE SEQUENCE</scope>
    <source>
        <strain evidence="1">BPL690</strain>
    </source>
</reference>
<proteinExistence type="predicted"/>
<dbReference type="Proteomes" id="UP001203297">
    <property type="component" value="Unassembled WGS sequence"/>
</dbReference>
<gene>
    <name evidence="1" type="ORF">B0F90DRAFT_170205</name>
</gene>
<dbReference type="AlphaFoldDB" id="A0AAD4M619"/>
<dbReference type="EMBL" id="WTXG01000010">
    <property type="protein sequence ID" value="KAI0302818.1"/>
    <property type="molecule type" value="Genomic_DNA"/>
</dbReference>
<sequence length="101" mass="10875">MGAEFKSIIHDQIHRVVLGECLDPGLGNTWGESSVALLQLLILLLANGVAKDQESISSRMSETQMGGVCVGSAGDGNSERLTCGGRSHRRWGRRVIGNRWA</sequence>